<dbReference type="Pfam" id="PF04264">
    <property type="entry name" value="YceI"/>
    <property type="match status" value="1"/>
</dbReference>
<dbReference type="Gene3D" id="2.40.128.110">
    <property type="entry name" value="Lipid/polyisoprenoid-binding, YceI-like"/>
    <property type="match status" value="1"/>
</dbReference>
<reference evidence="3 4" key="1">
    <citation type="submission" date="2016-11" db="EMBL/GenBank/DDBJ databases">
        <authorList>
            <person name="Jaros S."/>
            <person name="Januszkiewicz K."/>
            <person name="Wedrychowicz H."/>
        </authorList>
    </citation>
    <scope>NUCLEOTIDE SEQUENCE [LARGE SCALE GENOMIC DNA]</scope>
    <source>
        <strain evidence="3 4">DSM 27063</strain>
    </source>
</reference>
<evidence type="ECO:0000256" key="1">
    <source>
        <dbReference type="SAM" id="SignalP"/>
    </source>
</evidence>
<dbReference type="Proteomes" id="UP000184050">
    <property type="component" value="Unassembled WGS sequence"/>
</dbReference>
<evidence type="ECO:0000313" key="3">
    <source>
        <dbReference type="EMBL" id="SHI94487.1"/>
    </source>
</evidence>
<sequence length="206" mass="22606">MKTTGKLLATILLSTFLGVQLFAGNYEVDNSKSTVKWTGKKVTGQHNGTIDFKSGSLEVKDNKIEGGTFKIDMTTIENADIKDESSKQKLEGHLKSDDFFSVDKYPVSTLVVKKVQHKSGNDYSFTGDLTIKGVTHPVSFTAEVTIGNDRLVSGGVIEVDRTLYDVRYGSGKFFDNLGDNMIYDTFTLDFNVVATETSGTAMLETK</sequence>
<dbReference type="AlphaFoldDB" id="A0A1M6F9W8"/>
<dbReference type="PANTHER" id="PTHR34406:SF1">
    <property type="entry name" value="PROTEIN YCEI"/>
    <property type="match status" value="1"/>
</dbReference>
<feature type="signal peptide" evidence="1">
    <location>
        <begin position="1"/>
        <end position="23"/>
    </location>
</feature>
<protein>
    <submittedName>
        <fullName evidence="3">Polyisoprenoid-binding protein YceI</fullName>
    </submittedName>
</protein>
<evidence type="ECO:0000313" key="4">
    <source>
        <dbReference type="Proteomes" id="UP000184050"/>
    </source>
</evidence>
<gene>
    <name evidence="3" type="ORF">SAMN05444280_10885</name>
</gene>
<evidence type="ECO:0000259" key="2">
    <source>
        <dbReference type="SMART" id="SM00867"/>
    </source>
</evidence>
<dbReference type="InterPro" id="IPR007372">
    <property type="entry name" value="Lipid/polyisoprenoid-bd_YceI"/>
</dbReference>
<dbReference type="EMBL" id="FQZE01000008">
    <property type="protein sequence ID" value="SHI94487.1"/>
    <property type="molecule type" value="Genomic_DNA"/>
</dbReference>
<dbReference type="SMART" id="SM00867">
    <property type="entry name" value="YceI"/>
    <property type="match status" value="1"/>
</dbReference>
<dbReference type="STRING" id="1168035.SAMN05444280_10885"/>
<feature type="domain" description="Lipid/polyisoprenoid-binding YceI-like" evidence="2">
    <location>
        <begin position="25"/>
        <end position="195"/>
    </location>
</feature>
<proteinExistence type="predicted"/>
<name>A0A1M6F9W8_9BACT</name>
<keyword evidence="1" id="KW-0732">Signal</keyword>
<dbReference type="RefSeq" id="WP_073167789.1">
    <property type="nucleotide sequence ID" value="NZ_FQZE01000008.1"/>
</dbReference>
<dbReference type="PANTHER" id="PTHR34406">
    <property type="entry name" value="PROTEIN YCEI"/>
    <property type="match status" value="1"/>
</dbReference>
<dbReference type="InterPro" id="IPR036761">
    <property type="entry name" value="TTHA0802/YceI-like_sf"/>
</dbReference>
<accession>A0A1M6F9W8</accession>
<organism evidence="3 4">
    <name type="scientific">Tangfeifania diversioriginum</name>
    <dbReference type="NCBI Taxonomy" id="1168035"/>
    <lineage>
        <taxon>Bacteria</taxon>
        <taxon>Pseudomonadati</taxon>
        <taxon>Bacteroidota</taxon>
        <taxon>Bacteroidia</taxon>
        <taxon>Marinilabiliales</taxon>
        <taxon>Prolixibacteraceae</taxon>
        <taxon>Tangfeifania</taxon>
    </lineage>
</organism>
<keyword evidence="4" id="KW-1185">Reference proteome</keyword>
<dbReference type="SUPFAM" id="SSF101874">
    <property type="entry name" value="YceI-like"/>
    <property type="match status" value="1"/>
</dbReference>
<feature type="chain" id="PRO_5012070533" evidence="1">
    <location>
        <begin position="24"/>
        <end position="206"/>
    </location>
</feature>
<dbReference type="OrthoDB" id="951410at2"/>